<organism evidence="1 2">
    <name type="scientific">Spiromyces aspiralis</name>
    <dbReference type="NCBI Taxonomy" id="68401"/>
    <lineage>
        <taxon>Eukaryota</taxon>
        <taxon>Fungi</taxon>
        <taxon>Fungi incertae sedis</taxon>
        <taxon>Zoopagomycota</taxon>
        <taxon>Kickxellomycotina</taxon>
        <taxon>Kickxellomycetes</taxon>
        <taxon>Kickxellales</taxon>
        <taxon>Kickxellaceae</taxon>
        <taxon>Spiromyces</taxon>
    </lineage>
</organism>
<sequence length="367" mass="40197">MHKPEFAQMVFEKVFVEDIERLLKMKDMWTNRTPPTVLNYHQLDREAKALAKTNPGSLTADDQAVPTAIQSFILFKTSLEKLAVRVRADNLALSFDKDDDDMLSFVTATANLRATAFGIDNKSRFQVKGKLVRGGASAMGVYTYVTYGGSRPRYFNSERLMPPNAACSVCRKRYMTISIRSFDEVTLGDVVEYLLGLSDGGGKDIGLTDEFTVTEGDRILYDVDFDDNLSKTLRQLSVGRGSCFVVVPEDENIGGSMQWGYSTLAVELMVVENPDLTPCVSIDGLTDAAAEYSQARHAGSATKGTKRKHDDGEDSLGVVGADADAEAIPHVKIAATDNAGLPDDDRRVQNHGVSIDIDNDDEVICLD</sequence>
<keyword evidence="2" id="KW-1185">Reference proteome</keyword>
<name>A0ACC1HYD6_9FUNG</name>
<keyword evidence="1" id="KW-0436">Ligase</keyword>
<gene>
    <name evidence="1" type="primary">UBA2_1</name>
    <name evidence="1" type="ORF">EV182_000571</name>
</gene>
<dbReference type="EC" id="6.2.1.45" evidence="1"/>
<accession>A0ACC1HYD6</accession>
<evidence type="ECO:0000313" key="1">
    <source>
        <dbReference type="EMBL" id="KAJ1680153.1"/>
    </source>
</evidence>
<dbReference type="EMBL" id="JAMZIH010000031">
    <property type="protein sequence ID" value="KAJ1680153.1"/>
    <property type="molecule type" value="Genomic_DNA"/>
</dbReference>
<reference evidence="1" key="1">
    <citation type="submission" date="2022-06" db="EMBL/GenBank/DDBJ databases">
        <title>Phylogenomic reconstructions and comparative analyses of Kickxellomycotina fungi.</title>
        <authorList>
            <person name="Reynolds N.K."/>
            <person name="Stajich J.E."/>
            <person name="Barry K."/>
            <person name="Grigoriev I.V."/>
            <person name="Crous P."/>
            <person name="Smith M.E."/>
        </authorList>
    </citation>
    <scope>NUCLEOTIDE SEQUENCE</scope>
    <source>
        <strain evidence="1">RSA 2271</strain>
    </source>
</reference>
<dbReference type="Proteomes" id="UP001145114">
    <property type="component" value="Unassembled WGS sequence"/>
</dbReference>
<proteinExistence type="predicted"/>
<protein>
    <submittedName>
        <fullName evidence="1">E1 ubiquitin-activating protein uba2</fullName>
        <ecNumber evidence="1">6.2.1.45</ecNumber>
    </submittedName>
</protein>
<comment type="caution">
    <text evidence="1">The sequence shown here is derived from an EMBL/GenBank/DDBJ whole genome shotgun (WGS) entry which is preliminary data.</text>
</comment>
<evidence type="ECO:0000313" key="2">
    <source>
        <dbReference type="Proteomes" id="UP001145114"/>
    </source>
</evidence>